<keyword evidence="3" id="KW-1185">Reference proteome</keyword>
<dbReference type="AlphaFoldDB" id="A0A9J6CYK4"/>
<name>A0A9J6CYK4_RHIMP</name>
<sequence>MSKSKCKRLGADKSNISSSKSAEGEEEFKADEVFDHETRKPKLTKEVLSDHSPLFKVIYEDLYTFVYFNFTDDEDDRLAEPFTEFLNGSILQDAIAGDGMRQGKSLLSSDSSVCVLARGGGDNDPATCRTKNASSRIPLLHLLLSWALQVMQQTCDAKVQVQGCQPARTTELKSDLQKRDVKITQLKPRPNAIPESQAHKPEQIYDKIRMVEGTSPPPDLVQPRTTAKSSNVGASKKNRKSRSAHEPGAQAKPRPFSNSSPPHQPKAELKPIVPLVHHTPSLITLLRSRLPPRHRRVLEKKQLF</sequence>
<gene>
    <name evidence="2" type="ORF">HPB51_028032</name>
</gene>
<dbReference type="Proteomes" id="UP000821866">
    <property type="component" value="Unassembled WGS sequence"/>
</dbReference>
<evidence type="ECO:0000256" key="1">
    <source>
        <dbReference type="SAM" id="MobiDB-lite"/>
    </source>
</evidence>
<proteinExistence type="predicted"/>
<dbReference type="EMBL" id="JABSTU010004662">
    <property type="protein sequence ID" value="KAH7957982.1"/>
    <property type="molecule type" value="Genomic_DNA"/>
</dbReference>
<comment type="caution">
    <text evidence="2">The sequence shown here is derived from an EMBL/GenBank/DDBJ whole genome shotgun (WGS) entry which is preliminary data.</text>
</comment>
<feature type="compositionally biased region" description="Polar residues" evidence="1">
    <location>
        <begin position="223"/>
        <end position="233"/>
    </location>
</feature>
<feature type="compositionally biased region" description="Basic and acidic residues" evidence="1">
    <location>
        <begin position="170"/>
        <end position="182"/>
    </location>
</feature>
<feature type="region of interest" description="Disordered" evidence="1">
    <location>
        <begin position="1"/>
        <end position="33"/>
    </location>
</feature>
<reference evidence="2" key="2">
    <citation type="submission" date="2021-09" db="EMBL/GenBank/DDBJ databases">
        <authorList>
            <person name="Jia N."/>
            <person name="Wang J."/>
            <person name="Shi W."/>
            <person name="Du L."/>
            <person name="Sun Y."/>
            <person name="Zhan W."/>
            <person name="Jiang J."/>
            <person name="Wang Q."/>
            <person name="Zhang B."/>
            <person name="Ji P."/>
            <person name="Sakyi L.B."/>
            <person name="Cui X."/>
            <person name="Yuan T."/>
            <person name="Jiang B."/>
            <person name="Yang W."/>
            <person name="Lam T.T.-Y."/>
            <person name="Chang Q."/>
            <person name="Ding S."/>
            <person name="Wang X."/>
            <person name="Zhu J."/>
            <person name="Ruan X."/>
            <person name="Zhao L."/>
            <person name="Wei J."/>
            <person name="Que T."/>
            <person name="Du C."/>
            <person name="Cheng J."/>
            <person name="Dai P."/>
            <person name="Han X."/>
            <person name="Huang E."/>
            <person name="Gao Y."/>
            <person name="Liu J."/>
            <person name="Shao H."/>
            <person name="Ye R."/>
            <person name="Li L."/>
            <person name="Wei W."/>
            <person name="Wang X."/>
            <person name="Wang C."/>
            <person name="Huo Q."/>
            <person name="Li W."/>
            <person name="Guo W."/>
            <person name="Chen H."/>
            <person name="Chen S."/>
            <person name="Zhou L."/>
            <person name="Zhou L."/>
            <person name="Ni X."/>
            <person name="Tian J."/>
            <person name="Zhou Y."/>
            <person name="Sheng Y."/>
            <person name="Liu T."/>
            <person name="Pan Y."/>
            <person name="Xia L."/>
            <person name="Li J."/>
            <person name="Zhao F."/>
            <person name="Cao W."/>
        </authorList>
    </citation>
    <scope>NUCLEOTIDE SEQUENCE</scope>
    <source>
        <strain evidence="2">Rmic-2018</strain>
        <tissue evidence="2">Larvae</tissue>
    </source>
</reference>
<dbReference type="VEuPathDB" id="VectorBase:LOC119186308"/>
<organism evidence="2 3">
    <name type="scientific">Rhipicephalus microplus</name>
    <name type="common">Cattle tick</name>
    <name type="synonym">Boophilus microplus</name>
    <dbReference type="NCBI Taxonomy" id="6941"/>
    <lineage>
        <taxon>Eukaryota</taxon>
        <taxon>Metazoa</taxon>
        <taxon>Ecdysozoa</taxon>
        <taxon>Arthropoda</taxon>
        <taxon>Chelicerata</taxon>
        <taxon>Arachnida</taxon>
        <taxon>Acari</taxon>
        <taxon>Parasitiformes</taxon>
        <taxon>Ixodida</taxon>
        <taxon>Ixodoidea</taxon>
        <taxon>Ixodidae</taxon>
        <taxon>Rhipicephalinae</taxon>
        <taxon>Rhipicephalus</taxon>
        <taxon>Boophilus</taxon>
    </lineage>
</organism>
<evidence type="ECO:0000313" key="3">
    <source>
        <dbReference type="Proteomes" id="UP000821866"/>
    </source>
</evidence>
<reference evidence="2" key="1">
    <citation type="journal article" date="2020" name="Cell">
        <title>Large-Scale Comparative Analyses of Tick Genomes Elucidate Their Genetic Diversity and Vector Capacities.</title>
        <authorList>
            <consortium name="Tick Genome and Microbiome Consortium (TIGMIC)"/>
            <person name="Jia N."/>
            <person name="Wang J."/>
            <person name="Shi W."/>
            <person name="Du L."/>
            <person name="Sun Y."/>
            <person name="Zhan W."/>
            <person name="Jiang J.F."/>
            <person name="Wang Q."/>
            <person name="Zhang B."/>
            <person name="Ji P."/>
            <person name="Bell-Sakyi L."/>
            <person name="Cui X.M."/>
            <person name="Yuan T.T."/>
            <person name="Jiang B.G."/>
            <person name="Yang W.F."/>
            <person name="Lam T.T."/>
            <person name="Chang Q.C."/>
            <person name="Ding S.J."/>
            <person name="Wang X.J."/>
            <person name="Zhu J.G."/>
            <person name="Ruan X.D."/>
            <person name="Zhao L."/>
            <person name="Wei J.T."/>
            <person name="Ye R.Z."/>
            <person name="Que T.C."/>
            <person name="Du C.H."/>
            <person name="Zhou Y.H."/>
            <person name="Cheng J.X."/>
            <person name="Dai P.F."/>
            <person name="Guo W.B."/>
            <person name="Han X.H."/>
            <person name="Huang E.J."/>
            <person name="Li L.F."/>
            <person name="Wei W."/>
            <person name="Gao Y.C."/>
            <person name="Liu J.Z."/>
            <person name="Shao H.Z."/>
            <person name="Wang X."/>
            <person name="Wang C.C."/>
            <person name="Yang T.C."/>
            <person name="Huo Q.B."/>
            <person name="Li W."/>
            <person name="Chen H.Y."/>
            <person name="Chen S.E."/>
            <person name="Zhou L.G."/>
            <person name="Ni X.B."/>
            <person name="Tian J.H."/>
            <person name="Sheng Y."/>
            <person name="Liu T."/>
            <person name="Pan Y.S."/>
            <person name="Xia L.Y."/>
            <person name="Li J."/>
            <person name="Zhao F."/>
            <person name="Cao W.C."/>
        </authorList>
    </citation>
    <scope>NUCLEOTIDE SEQUENCE</scope>
    <source>
        <strain evidence="2">Rmic-2018</strain>
    </source>
</reference>
<protein>
    <submittedName>
        <fullName evidence="2">Uncharacterized protein</fullName>
    </submittedName>
</protein>
<evidence type="ECO:0000313" key="2">
    <source>
        <dbReference type="EMBL" id="KAH7957982.1"/>
    </source>
</evidence>
<feature type="region of interest" description="Disordered" evidence="1">
    <location>
        <begin position="163"/>
        <end position="267"/>
    </location>
</feature>
<feature type="compositionally biased region" description="Basic and acidic residues" evidence="1">
    <location>
        <begin position="197"/>
        <end position="210"/>
    </location>
</feature>
<accession>A0A9J6CYK4</accession>